<dbReference type="OrthoDB" id="10597270at2759"/>
<dbReference type="RefSeq" id="XP_025570349.1">
    <property type="nucleotide sequence ID" value="XM_025714570.1"/>
</dbReference>
<dbReference type="VEuPathDB" id="FungiDB:BO80DRAFT_243456"/>
<evidence type="ECO:0000313" key="1">
    <source>
        <dbReference type="EMBL" id="RAK96021.1"/>
    </source>
</evidence>
<organism evidence="1 2">
    <name type="scientific">Aspergillus ibericus CBS 121593</name>
    <dbReference type="NCBI Taxonomy" id="1448316"/>
    <lineage>
        <taxon>Eukaryota</taxon>
        <taxon>Fungi</taxon>
        <taxon>Dikarya</taxon>
        <taxon>Ascomycota</taxon>
        <taxon>Pezizomycotina</taxon>
        <taxon>Eurotiomycetes</taxon>
        <taxon>Eurotiomycetidae</taxon>
        <taxon>Eurotiales</taxon>
        <taxon>Aspergillaceae</taxon>
        <taxon>Aspergillus</taxon>
        <taxon>Aspergillus subgen. Circumdati</taxon>
    </lineage>
</organism>
<sequence>MNILYHPPYFPTASVNWNHFDPSVFILFVSRLMTDPACVLTHPLPPAPWSERPNRPPPRNLWKRPTVFLRCSTELHSGCLTHLHKTTVKVDYYSPLSRHLARYRR</sequence>
<dbReference type="AlphaFoldDB" id="A0A395GKJ9"/>
<accession>A0A395GKJ9</accession>
<proteinExistence type="predicted"/>
<dbReference type="Proteomes" id="UP000249402">
    <property type="component" value="Unassembled WGS sequence"/>
</dbReference>
<keyword evidence="2" id="KW-1185">Reference proteome</keyword>
<reference evidence="1 2" key="1">
    <citation type="submission" date="2018-02" db="EMBL/GenBank/DDBJ databases">
        <title>The genomes of Aspergillus section Nigri reveals drivers in fungal speciation.</title>
        <authorList>
            <consortium name="DOE Joint Genome Institute"/>
            <person name="Vesth T.C."/>
            <person name="Nybo J."/>
            <person name="Theobald S."/>
            <person name="Brandl J."/>
            <person name="Frisvad J.C."/>
            <person name="Nielsen K.F."/>
            <person name="Lyhne E.K."/>
            <person name="Kogle M.E."/>
            <person name="Kuo A."/>
            <person name="Riley R."/>
            <person name="Clum A."/>
            <person name="Nolan M."/>
            <person name="Lipzen A."/>
            <person name="Salamov A."/>
            <person name="Henrissat B."/>
            <person name="Wiebenga A."/>
            <person name="De vries R.P."/>
            <person name="Grigoriev I.V."/>
            <person name="Mortensen U.H."/>
            <person name="Andersen M.R."/>
            <person name="Baker S.E."/>
        </authorList>
    </citation>
    <scope>NUCLEOTIDE SEQUENCE [LARGE SCALE GENOMIC DNA]</scope>
    <source>
        <strain evidence="1 2">CBS 121593</strain>
    </source>
</reference>
<dbReference type="GeneID" id="37219435"/>
<gene>
    <name evidence="1" type="ORF">BO80DRAFT_243456</name>
</gene>
<evidence type="ECO:0000313" key="2">
    <source>
        <dbReference type="Proteomes" id="UP000249402"/>
    </source>
</evidence>
<dbReference type="EMBL" id="KZ824481">
    <property type="protein sequence ID" value="RAK96021.1"/>
    <property type="molecule type" value="Genomic_DNA"/>
</dbReference>
<name>A0A395GKJ9_9EURO</name>
<protein>
    <submittedName>
        <fullName evidence="1">Uncharacterized protein</fullName>
    </submittedName>
</protein>